<feature type="domain" description="PucR C-terminal helix-turn-helix" evidence="2">
    <location>
        <begin position="349"/>
        <end position="403"/>
    </location>
</feature>
<evidence type="ECO:0000256" key="1">
    <source>
        <dbReference type="ARBA" id="ARBA00006754"/>
    </source>
</evidence>
<evidence type="ECO:0000259" key="2">
    <source>
        <dbReference type="Pfam" id="PF13556"/>
    </source>
</evidence>
<dbReference type="EMBL" id="CP114014">
    <property type="protein sequence ID" value="XAY06792.1"/>
    <property type="molecule type" value="Genomic_DNA"/>
</dbReference>
<dbReference type="InterPro" id="IPR042070">
    <property type="entry name" value="PucR_C-HTH_sf"/>
</dbReference>
<dbReference type="Pfam" id="PF13556">
    <property type="entry name" value="HTH_30"/>
    <property type="match status" value="1"/>
</dbReference>
<dbReference type="Pfam" id="PF14361">
    <property type="entry name" value="RsbRD_N"/>
    <property type="match status" value="1"/>
</dbReference>
<dbReference type="PANTHER" id="PTHR33744:SF1">
    <property type="entry name" value="DNA-BINDING TRANSCRIPTIONAL ACTIVATOR ADER"/>
    <property type="match status" value="1"/>
</dbReference>
<dbReference type="Gene3D" id="1.10.10.2840">
    <property type="entry name" value="PucR C-terminal helix-turn-helix domain"/>
    <property type="match status" value="1"/>
</dbReference>
<dbReference type="RefSeq" id="WP_354698010.1">
    <property type="nucleotide sequence ID" value="NZ_CP114014.1"/>
</dbReference>
<name>A0AAU7AYT9_9ACTN</name>
<feature type="domain" description="RsbT co-antagonist protein RsbRD N-terminal" evidence="3">
    <location>
        <begin position="32"/>
        <end position="174"/>
    </location>
</feature>
<evidence type="ECO:0000259" key="4">
    <source>
        <dbReference type="Pfam" id="PF17853"/>
    </source>
</evidence>
<feature type="domain" description="CdaR GGDEF-like" evidence="4">
    <location>
        <begin position="194"/>
        <end position="298"/>
    </location>
</feature>
<evidence type="ECO:0000259" key="3">
    <source>
        <dbReference type="Pfam" id="PF14361"/>
    </source>
</evidence>
<dbReference type="InterPro" id="IPR041522">
    <property type="entry name" value="CdaR_GGDEF"/>
</dbReference>
<evidence type="ECO:0000313" key="5">
    <source>
        <dbReference type="EMBL" id="XAY06792.1"/>
    </source>
</evidence>
<protein>
    <recommendedName>
        <fullName evidence="6">PucR family transcriptional regulator</fullName>
    </recommendedName>
</protein>
<dbReference type="InterPro" id="IPR025751">
    <property type="entry name" value="RsbRD_N_dom"/>
</dbReference>
<dbReference type="InterPro" id="IPR051448">
    <property type="entry name" value="CdaR-like_regulators"/>
</dbReference>
<evidence type="ECO:0008006" key="6">
    <source>
        <dbReference type="Google" id="ProtNLM"/>
    </source>
</evidence>
<dbReference type="AlphaFoldDB" id="A0AAU7AYT9"/>
<organism evidence="5">
    <name type="scientific">Paraconexibacter sp. AEG42_29</name>
    <dbReference type="NCBI Taxonomy" id="2997339"/>
    <lineage>
        <taxon>Bacteria</taxon>
        <taxon>Bacillati</taxon>
        <taxon>Actinomycetota</taxon>
        <taxon>Thermoleophilia</taxon>
        <taxon>Solirubrobacterales</taxon>
        <taxon>Paraconexibacteraceae</taxon>
        <taxon>Paraconexibacter</taxon>
    </lineage>
</organism>
<proteinExistence type="inferred from homology"/>
<reference evidence="5" key="1">
    <citation type="submission" date="2022-12" db="EMBL/GenBank/DDBJ databases">
        <title>Paraconexibacter alkalitolerans sp. nov. and Baekduia alba sp. nov., isolated from soil and emended description of the genera Paraconexibacter (Chun et al., 2020) and Baekduia (An et al., 2020).</title>
        <authorList>
            <person name="Vieira S."/>
            <person name="Huber K.J."/>
            <person name="Geppert A."/>
            <person name="Wolf J."/>
            <person name="Neumann-Schaal M."/>
            <person name="Muesken M."/>
            <person name="Overmann J."/>
        </authorList>
    </citation>
    <scope>NUCLEOTIDE SEQUENCE</scope>
    <source>
        <strain evidence="5">AEG42_29</strain>
    </source>
</reference>
<sequence>MEGVDLSLTAVAAERGEDIRALIEAIDVVAFGDRALERIMHEVFPSRVDDAAFRATVRPSVHDNLQAILGVLAGRAPIGAAEPLGAFALAEMMARLGDPRTMLERGYRIGHWVIWEEWFVLAEEWSREHEVPLRDLVFIPGRMLTAYIDAMVPRVLARYEATRREMDRTRDHVRSTMVRRILDGSVDQVTPDIEQALHYDVALRHRALVLTAASTTVVHDVANALREASGARHALLHQVSVSTWCIWIGCEEPEHPRTIGRMRRVLGQLDLAGALGDAGDGLVGFRRSYEQARHALRVREATQDHTAAIVWYSDVRLEALLLADESLAREFVLAELGSFAGTGERPARLRETIEAWLQTGSHVGAAAVLAVHEQTVRNRLRAVEDEIGSTMLSRRTELAIALRLHRVLNDPLG</sequence>
<dbReference type="PANTHER" id="PTHR33744">
    <property type="entry name" value="CARBOHYDRATE DIACID REGULATOR"/>
    <property type="match status" value="1"/>
</dbReference>
<dbReference type="KEGG" id="parq:DSM112329_03670"/>
<accession>A0AAU7AYT9</accession>
<comment type="similarity">
    <text evidence="1">Belongs to the CdaR family.</text>
</comment>
<dbReference type="InterPro" id="IPR025736">
    <property type="entry name" value="PucR_C-HTH_dom"/>
</dbReference>
<dbReference type="Pfam" id="PF17853">
    <property type="entry name" value="GGDEF_2"/>
    <property type="match status" value="1"/>
</dbReference>
<gene>
    <name evidence="5" type="ORF">DSM112329_03670</name>
</gene>